<reference evidence="2 3" key="1">
    <citation type="submission" date="2015-06" db="EMBL/GenBank/DDBJ databases">
        <title>Improved classification and identification of acetic acid bacteria using matrix-assisted laser desorption/ionization time-of-flight mass spectrometry; Gluconobacter nephelii and Gluconobacter uchimurae are later heterotypic synonyms of Gluconobacter japonicus and Gluconobacter oxydans, respectively.</title>
        <authorList>
            <person name="Li L."/>
            <person name="Cleenwerck I."/>
            <person name="De Vuyst L."/>
            <person name="Vandamme P."/>
        </authorList>
    </citation>
    <scope>NUCLEOTIDE SEQUENCE [LARGE SCALE GENOMIC DNA]</scope>
    <source>
        <strain evidence="2 3">LMG 1699</strain>
    </source>
</reference>
<feature type="transmembrane region" description="Helical" evidence="1">
    <location>
        <begin position="36"/>
        <end position="54"/>
    </location>
</feature>
<sequence length="86" mass="8772">MTVSGLLIWRSDAAQYGLTLAIVLGTAGAVLGRSAILSAAGVVLGAVVGAAALVPENRAHWLVQDQRPALCPDRPVMGSLRVVLGL</sequence>
<protein>
    <submittedName>
        <fullName evidence="2">Uncharacterized protein</fullName>
    </submittedName>
</protein>
<feature type="transmembrane region" description="Helical" evidence="1">
    <location>
        <begin position="13"/>
        <end position="31"/>
    </location>
</feature>
<keyword evidence="1" id="KW-0472">Membrane</keyword>
<dbReference type="EMBL" id="LHZX01000261">
    <property type="protein sequence ID" value="KXV69858.1"/>
    <property type="molecule type" value="Genomic_DNA"/>
</dbReference>
<organism evidence="2 3">
    <name type="scientific">Acetobacter malorum</name>
    <dbReference type="NCBI Taxonomy" id="178901"/>
    <lineage>
        <taxon>Bacteria</taxon>
        <taxon>Pseudomonadati</taxon>
        <taxon>Pseudomonadota</taxon>
        <taxon>Alphaproteobacteria</taxon>
        <taxon>Acetobacterales</taxon>
        <taxon>Acetobacteraceae</taxon>
        <taxon>Acetobacter</taxon>
    </lineage>
</organism>
<evidence type="ECO:0000313" key="3">
    <source>
        <dbReference type="Proteomes" id="UP000075377"/>
    </source>
</evidence>
<keyword evidence="1" id="KW-0812">Transmembrane</keyword>
<name>A0A149UPN9_9PROT</name>
<proteinExistence type="predicted"/>
<gene>
    <name evidence="2" type="ORF">AD951_04780</name>
</gene>
<accession>A0A149UPN9</accession>
<dbReference type="RefSeq" id="WP_061499847.1">
    <property type="nucleotide sequence ID" value="NZ_LHZX01000261.1"/>
</dbReference>
<dbReference type="AlphaFoldDB" id="A0A149UPN9"/>
<evidence type="ECO:0000256" key="1">
    <source>
        <dbReference type="SAM" id="Phobius"/>
    </source>
</evidence>
<dbReference type="Proteomes" id="UP000075377">
    <property type="component" value="Unassembled WGS sequence"/>
</dbReference>
<comment type="caution">
    <text evidence="2">The sequence shown here is derived from an EMBL/GenBank/DDBJ whole genome shotgun (WGS) entry which is preliminary data.</text>
</comment>
<keyword evidence="1" id="KW-1133">Transmembrane helix</keyword>
<evidence type="ECO:0000313" key="2">
    <source>
        <dbReference type="EMBL" id="KXV69858.1"/>
    </source>
</evidence>
<dbReference type="PATRIC" id="fig|178901.14.peg.958"/>